<feature type="domain" description="SHOCT" evidence="2">
    <location>
        <begin position="282"/>
        <end position="308"/>
    </location>
</feature>
<dbReference type="EMBL" id="JBEZFP010000093">
    <property type="protein sequence ID" value="MEU8137603.1"/>
    <property type="molecule type" value="Genomic_DNA"/>
</dbReference>
<proteinExistence type="predicted"/>
<reference evidence="4 5" key="1">
    <citation type="submission" date="2024-06" db="EMBL/GenBank/DDBJ databases">
        <title>The Natural Products Discovery Center: Release of the First 8490 Sequenced Strains for Exploring Actinobacteria Biosynthetic Diversity.</title>
        <authorList>
            <person name="Kalkreuter E."/>
            <person name="Kautsar S.A."/>
            <person name="Yang D."/>
            <person name="Bader C.D."/>
            <person name="Teijaro C.N."/>
            <person name="Fluegel L."/>
            <person name="Davis C.M."/>
            <person name="Simpson J.R."/>
            <person name="Lauterbach L."/>
            <person name="Steele A.D."/>
            <person name="Gui C."/>
            <person name="Meng S."/>
            <person name="Li G."/>
            <person name="Viehrig K."/>
            <person name="Ye F."/>
            <person name="Su P."/>
            <person name="Kiefer A.F."/>
            <person name="Nichols A."/>
            <person name="Cepeda A.J."/>
            <person name="Yan W."/>
            <person name="Fan B."/>
            <person name="Jiang Y."/>
            <person name="Adhikari A."/>
            <person name="Zheng C.-J."/>
            <person name="Schuster L."/>
            <person name="Cowan T.M."/>
            <person name="Smanski M.J."/>
            <person name="Chevrette M.G."/>
            <person name="De Carvalho L.P.S."/>
            <person name="Shen B."/>
        </authorList>
    </citation>
    <scope>NUCLEOTIDE SEQUENCE [LARGE SCALE GENOMIC DNA]</scope>
    <source>
        <strain evidence="4 5">NPDC048946</strain>
    </source>
</reference>
<accession>A0ABV3DPC9</accession>
<organism evidence="4 5">
    <name type="scientific">Streptodolium elevatio</name>
    <dbReference type="NCBI Taxonomy" id="3157996"/>
    <lineage>
        <taxon>Bacteria</taxon>
        <taxon>Bacillati</taxon>
        <taxon>Actinomycetota</taxon>
        <taxon>Actinomycetes</taxon>
        <taxon>Kitasatosporales</taxon>
        <taxon>Streptomycetaceae</taxon>
        <taxon>Streptodolium</taxon>
    </lineage>
</organism>
<evidence type="ECO:0000256" key="1">
    <source>
        <dbReference type="SAM" id="MobiDB-lite"/>
    </source>
</evidence>
<evidence type="ECO:0000259" key="2">
    <source>
        <dbReference type="Pfam" id="PF09851"/>
    </source>
</evidence>
<dbReference type="Pfam" id="PF14472">
    <property type="entry name" value="DUF4429"/>
    <property type="match status" value="2"/>
</dbReference>
<evidence type="ECO:0000313" key="5">
    <source>
        <dbReference type="Proteomes" id="UP001551482"/>
    </source>
</evidence>
<feature type="domain" description="DUF4429" evidence="3">
    <location>
        <begin position="140"/>
        <end position="227"/>
    </location>
</feature>
<dbReference type="InterPro" id="IPR027860">
    <property type="entry name" value="DUF4429"/>
</dbReference>
<evidence type="ECO:0000313" key="4">
    <source>
        <dbReference type="EMBL" id="MEU8137603.1"/>
    </source>
</evidence>
<protein>
    <submittedName>
        <fullName evidence="4">DUF4429 domain-containing protein</fullName>
    </submittedName>
</protein>
<keyword evidence="5" id="KW-1185">Reference proteome</keyword>
<dbReference type="Pfam" id="PF09851">
    <property type="entry name" value="SHOCT"/>
    <property type="match status" value="1"/>
</dbReference>
<gene>
    <name evidence="4" type="ORF">AB0C36_29330</name>
</gene>
<name>A0ABV3DPC9_9ACTN</name>
<evidence type="ECO:0000259" key="3">
    <source>
        <dbReference type="Pfam" id="PF14472"/>
    </source>
</evidence>
<dbReference type="RefSeq" id="WP_358359734.1">
    <property type="nucleotide sequence ID" value="NZ_JBEZFP010000093.1"/>
</dbReference>
<sequence length="311" mass="33059">MAELRAKDGTWTFDGETVRIVPGRDRGVHRLRQVVGEIAVPLAAVAGIAFEPGRKGGRLRMRLREGADPFLQVCGGRISDDADPYQLAVENDRAGAAEYFADEVRDALTVESVPDTPLDRYLLPAAQVPLGANGQDGSVAFDGDTVRLEWNWIAEERKRATGTQRIPLSEIVAVEWHPAVGLDSGHLRFRVANPPPGSSQPKHDPTCLLLWGTKKESGTSAVLAAAVVARLPHPYAAPTPAPAQTPGQTAVPGPVAAPQLGSGASSASPAQADADPDVVLRRLRELGDLHRDGILDDAEFAAAKAALLRRL</sequence>
<dbReference type="Proteomes" id="UP001551482">
    <property type="component" value="Unassembled WGS sequence"/>
</dbReference>
<feature type="compositionally biased region" description="Low complexity" evidence="1">
    <location>
        <begin position="244"/>
        <end position="273"/>
    </location>
</feature>
<feature type="region of interest" description="Disordered" evidence="1">
    <location>
        <begin position="238"/>
        <end position="276"/>
    </location>
</feature>
<dbReference type="InterPro" id="IPR018649">
    <property type="entry name" value="SHOCT"/>
</dbReference>
<feature type="domain" description="DUF4429" evidence="3">
    <location>
        <begin position="11"/>
        <end position="105"/>
    </location>
</feature>
<comment type="caution">
    <text evidence="4">The sequence shown here is derived from an EMBL/GenBank/DDBJ whole genome shotgun (WGS) entry which is preliminary data.</text>
</comment>